<dbReference type="Gene3D" id="3.30.70.270">
    <property type="match status" value="1"/>
</dbReference>
<feature type="transmembrane region" description="Helical" evidence="3">
    <location>
        <begin position="193"/>
        <end position="211"/>
    </location>
</feature>
<dbReference type="PANTHER" id="PTHR45138:SF9">
    <property type="entry name" value="DIGUANYLATE CYCLASE DGCM-RELATED"/>
    <property type="match status" value="1"/>
</dbReference>
<evidence type="ECO:0000259" key="4">
    <source>
        <dbReference type="PROSITE" id="PS50887"/>
    </source>
</evidence>
<evidence type="ECO:0000256" key="2">
    <source>
        <dbReference type="ARBA" id="ARBA00034247"/>
    </source>
</evidence>
<accession>A0ABT1QT21</accession>
<dbReference type="EC" id="2.7.7.65" evidence="1"/>
<organism evidence="5 6">
    <name type="scientific">Tahibacter harae</name>
    <dbReference type="NCBI Taxonomy" id="2963937"/>
    <lineage>
        <taxon>Bacteria</taxon>
        <taxon>Pseudomonadati</taxon>
        <taxon>Pseudomonadota</taxon>
        <taxon>Gammaproteobacteria</taxon>
        <taxon>Lysobacterales</taxon>
        <taxon>Rhodanobacteraceae</taxon>
        <taxon>Tahibacter</taxon>
    </lineage>
</organism>
<reference evidence="5" key="1">
    <citation type="submission" date="2022-07" db="EMBL/GenBank/DDBJ databases">
        <title>Tahibacter sp., a new gammaproteobacterium isolated from the silt sample collected at pig farm.</title>
        <authorList>
            <person name="Chen H."/>
        </authorList>
    </citation>
    <scope>NUCLEOTIDE SEQUENCE</scope>
    <source>
        <strain evidence="5">P2K</strain>
    </source>
</reference>
<feature type="transmembrane region" description="Helical" evidence="3">
    <location>
        <begin position="152"/>
        <end position="173"/>
    </location>
</feature>
<evidence type="ECO:0000256" key="3">
    <source>
        <dbReference type="SAM" id="Phobius"/>
    </source>
</evidence>
<gene>
    <name evidence="5" type="ORF">NM961_12040</name>
</gene>
<feature type="transmembrane region" description="Helical" evidence="3">
    <location>
        <begin position="6"/>
        <end position="25"/>
    </location>
</feature>
<name>A0ABT1QT21_9GAMM</name>
<dbReference type="PROSITE" id="PS50887">
    <property type="entry name" value="GGDEF"/>
    <property type="match status" value="1"/>
</dbReference>
<evidence type="ECO:0000256" key="1">
    <source>
        <dbReference type="ARBA" id="ARBA00012528"/>
    </source>
</evidence>
<dbReference type="Proteomes" id="UP001165498">
    <property type="component" value="Unassembled WGS sequence"/>
</dbReference>
<dbReference type="NCBIfam" id="TIGR00254">
    <property type="entry name" value="GGDEF"/>
    <property type="match status" value="1"/>
</dbReference>
<keyword evidence="6" id="KW-1185">Reference proteome</keyword>
<dbReference type="SMART" id="SM00267">
    <property type="entry name" value="GGDEF"/>
    <property type="match status" value="1"/>
</dbReference>
<feature type="transmembrane region" description="Helical" evidence="3">
    <location>
        <begin position="37"/>
        <end position="57"/>
    </location>
</feature>
<feature type="transmembrane region" description="Helical" evidence="3">
    <location>
        <begin position="116"/>
        <end position="140"/>
    </location>
</feature>
<dbReference type="Pfam" id="PF00990">
    <property type="entry name" value="GGDEF"/>
    <property type="match status" value="1"/>
</dbReference>
<comment type="caution">
    <text evidence="5">The sequence shown here is derived from an EMBL/GenBank/DDBJ whole genome shotgun (WGS) entry which is preliminary data.</text>
</comment>
<dbReference type="SUPFAM" id="SSF55073">
    <property type="entry name" value="Nucleotide cyclase"/>
    <property type="match status" value="1"/>
</dbReference>
<keyword evidence="3" id="KW-0812">Transmembrane</keyword>
<dbReference type="CDD" id="cd01949">
    <property type="entry name" value="GGDEF"/>
    <property type="match status" value="1"/>
</dbReference>
<dbReference type="InterPro" id="IPR029787">
    <property type="entry name" value="Nucleotide_cyclase"/>
</dbReference>
<sequence length="383" mass="40349">MDPTTAFLIAALMMLLNGGVLGLMHGDLPAALRPSAISWRIGTLLQACGCILFAVQQFMPAELVLPLGNGLVMLGVAGCWRAMRQFYGLPDRWILLLPALLGTLGIWWFAGPQPDFIARIVIASLAWCVMLVAAAWTVLAATRREQALSARVLAGIFAVLALFMLLRGVYFVVMPGAAGTIVDRSSWINALTPMLAAVLPVIGTTGFLLLCSDRIRRQWERAASTDYLTGLANRRTIAALGAQRLAQAARGSGGFALALVDIDHFKAINDRHGHEAGDLALQQVARLLQAAAGSGDLAGRQGGEEFVVLLAAAGAAQALAAAGRLREAVRAQPLQLGAAPVAITVSIGVAVAQGEHSLDDLLRRADAALYQAKAAGRDRVELG</sequence>
<keyword evidence="3" id="KW-1133">Transmembrane helix</keyword>
<dbReference type="PANTHER" id="PTHR45138">
    <property type="entry name" value="REGULATORY COMPONENTS OF SENSORY TRANSDUCTION SYSTEM"/>
    <property type="match status" value="1"/>
</dbReference>
<proteinExistence type="predicted"/>
<feature type="transmembrane region" description="Helical" evidence="3">
    <location>
        <begin position="93"/>
        <end position="110"/>
    </location>
</feature>
<dbReference type="InterPro" id="IPR043128">
    <property type="entry name" value="Rev_trsase/Diguanyl_cyclase"/>
</dbReference>
<protein>
    <recommendedName>
        <fullName evidence="1">diguanylate cyclase</fullName>
        <ecNumber evidence="1">2.7.7.65</ecNumber>
    </recommendedName>
</protein>
<dbReference type="InterPro" id="IPR000160">
    <property type="entry name" value="GGDEF_dom"/>
</dbReference>
<dbReference type="RefSeq" id="WP_255914618.1">
    <property type="nucleotide sequence ID" value="NZ_JANFQO010000009.1"/>
</dbReference>
<comment type="catalytic activity">
    <reaction evidence="2">
        <text>2 GTP = 3',3'-c-di-GMP + 2 diphosphate</text>
        <dbReference type="Rhea" id="RHEA:24898"/>
        <dbReference type="ChEBI" id="CHEBI:33019"/>
        <dbReference type="ChEBI" id="CHEBI:37565"/>
        <dbReference type="ChEBI" id="CHEBI:58805"/>
        <dbReference type="EC" id="2.7.7.65"/>
    </reaction>
</comment>
<evidence type="ECO:0000313" key="5">
    <source>
        <dbReference type="EMBL" id="MCQ4165440.1"/>
    </source>
</evidence>
<feature type="transmembrane region" description="Helical" evidence="3">
    <location>
        <begin position="63"/>
        <end position="81"/>
    </location>
</feature>
<feature type="domain" description="GGDEF" evidence="4">
    <location>
        <begin position="253"/>
        <end position="383"/>
    </location>
</feature>
<dbReference type="InterPro" id="IPR050469">
    <property type="entry name" value="Diguanylate_Cyclase"/>
</dbReference>
<dbReference type="EMBL" id="JANFQO010000009">
    <property type="protein sequence ID" value="MCQ4165440.1"/>
    <property type="molecule type" value="Genomic_DNA"/>
</dbReference>
<evidence type="ECO:0000313" key="6">
    <source>
        <dbReference type="Proteomes" id="UP001165498"/>
    </source>
</evidence>
<keyword evidence="3" id="KW-0472">Membrane</keyword>